<keyword evidence="5 15" id="KW-0597">Phosphoprotein</keyword>
<dbReference type="InterPro" id="IPR003594">
    <property type="entry name" value="HATPase_dom"/>
</dbReference>
<dbReference type="InterPro" id="IPR005467">
    <property type="entry name" value="His_kinase_dom"/>
</dbReference>
<evidence type="ECO:0000259" key="19">
    <source>
        <dbReference type="PROSITE" id="PS50110"/>
    </source>
</evidence>
<dbReference type="CDD" id="cd00130">
    <property type="entry name" value="PAS"/>
    <property type="match status" value="4"/>
</dbReference>
<keyword evidence="9 22" id="KW-0418">Kinase</keyword>
<evidence type="ECO:0000256" key="2">
    <source>
        <dbReference type="ARBA" id="ARBA00004141"/>
    </source>
</evidence>
<dbReference type="EMBL" id="CP001291">
    <property type="protein sequence ID" value="ACK71245.1"/>
    <property type="molecule type" value="Genomic_DNA"/>
</dbReference>
<feature type="domain" description="PAS" evidence="20">
    <location>
        <begin position="249"/>
        <end position="319"/>
    </location>
</feature>
<dbReference type="InterPro" id="IPR036097">
    <property type="entry name" value="HisK_dim/P_sf"/>
</dbReference>
<dbReference type="Gene3D" id="3.30.450.40">
    <property type="match status" value="1"/>
</dbReference>
<evidence type="ECO:0000256" key="11">
    <source>
        <dbReference type="ARBA" id="ARBA00022989"/>
    </source>
</evidence>
<dbReference type="InterPro" id="IPR013655">
    <property type="entry name" value="PAS_fold_3"/>
</dbReference>
<comment type="similarity">
    <text evidence="3">In the N-terminal section; belongs to the phytochrome family.</text>
</comment>
<dbReference type="InterPro" id="IPR025201">
    <property type="entry name" value="KdpD_TM"/>
</dbReference>
<dbReference type="InterPro" id="IPR016132">
    <property type="entry name" value="Phyto_chromo_attachment"/>
</dbReference>
<dbReference type="InterPro" id="IPR035965">
    <property type="entry name" value="PAS-like_dom_sf"/>
</dbReference>
<evidence type="ECO:0000256" key="3">
    <source>
        <dbReference type="ARBA" id="ARBA00006402"/>
    </source>
</evidence>
<feature type="transmembrane region" description="Helical" evidence="16">
    <location>
        <begin position="38"/>
        <end position="56"/>
    </location>
</feature>
<dbReference type="GO" id="GO:0016020">
    <property type="term" value="C:membrane"/>
    <property type="evidence" value="ECO:0007669"/>
    <property type="project" value="UniProtKB-SubCell"/>
</dbReference>
<sequence>MTWQKVTRSPFFSYGVAVIAVLLAFLIMLMLDPWVSMVKSPFLLFLGAIVISAWYGGLKPGLLASFLSVILSHYFFLEPLYTFGLTLSEGIRIGLYFLQGVIVSLICEALRKAKRQAEVNLLKFKVSEERFRLALSNSNLCIFQQNQDLKYLWIHTSEGQVSPEEIIGKSDYDLFSQPEAQQLTAIKKRAIHSRQPLREEVCLTFGANPHYYELFIQPIASFDEQICGITCVAVDITERKHFEQQLHSATQQSSQILESLTDAFFALDQTWQFTYVNRHFEEISEHTREDLLGECIWDVFPEMRQSVFYEEFSLVFEQNLPISIEAINPINPEQWIEARAYPSAEGLCVYWQDITLRKETETERNQLLEREKTARAAAELMQQRLAFLDTASTILAGSLDYPTTLQTVVNLIVPDLADLCGLDILQEDRSVNPLIALKAKDQQEEELVRHFTRLYPLDLNDNHHPITRVFQTGLPETLYQITDEDYQAIAKDPQHLHYLRQLGMKSSICVPLKAHEEVFGVMTLALTKTERSYNDDDLRLALELGRRVGLAIENSRLHHQLQQATRQQQDSLTLLEAVIQQMPAGLAIVESKTGRIILQNDQLRQILGNRPLSTELLENYHHLYEVYHPNGHPYKIEELPLMRSRQQGEVVKSEEMLLVWTDGTQKTLLVDSSPIVNSQGEIEVAVATIYDITDYKQVVTDLKNRQEQLRLAVEGANLGMWNYDLLSGELIWSNRCKKMFGIAANTQISYEVFINALHPEDRLRVDQAVQHSISQRQNYDIEMRTQWPDGSLHWVRSIGHAYYNNEGVAHRMAGVVLDITGQKQAQEALRKSEERFRVAQELSLDGFTVLKSIRNQSGEIIDFEWTYVNPTAAKILRSQINDLIGKRLLEILPDNQSNSELFKRYVQVVETANSHDLELYYDSDEIVGWFRNMAVKLEDGVAVSFSDITERKQAEETLRENEQRLNIALKTAKLGSWHLDLSTMELFTSAQYKANFGLATDADLSYTTLFRLIHPEDRGYVSQMVQHAINTHTDYEAEYRSIWPDGSIHWINSQGCVLYSNTGIPLRIVGVNLDITGRKQAQEEQKRLLEREKLAREEAERVNRIKDEFLAVLSHELRSPLNPILGWAQLLRSGSFDKANQNKALEIIERNAKLQAQLIEDLLDVSRILRGKLSLNVTQLNLFFPIQGAIETVRLSAQAKSIEIKTNLATDVVQISGDAGRIQQIVWNLLSNAIKFTPEGGQIEIGLEQVNHQAQITVKDSGKGIDPQFLPHVFEHFRQADSTTTRKFGGLGLGLAIVRHLVEMHGGTVSAYSAGENQGSTFIVQFPLLKDQSNKIKPEIIDPFLFSVTQSALKGIRILAVDDDPDMRDYVTYVLEQSGAEVKVAGSANEALNILSHFKPDILLSDVGMPKIDGYRLLRQIRSLFPESNQTIPAIALTAYAGEYNQRQALAAGFERHLSKPVEPEQLIKAIVDLINLN</sequence>
<dbReference type="Proteomes" id="UP000002384">
    <property type="component" value="Chromosome"/>
</dbReference>
<dbReference type="SMART" id="SM00091">
    <property type="entry name" value="PAS"/>
    <property type="match status" value="6"/>
</dbReference>
<dbReference type="PROSITE" id="PS50112">
    <property type="entry name" value="PAS"/>
    <property type="match status" value="3"/>
</dbReference>
<dbReference type="PANTHER" id="PTHR43547">
    <property type="entry name" value="TWO-COMPONENT HISTIDINE KINASE"/>
    <property type="match status" value="1"/>
</dbReference>
<evidence type="ECO:0000259" key="20">
    <source>
        <dbReference type="PROSITE" id="PS50112"/>
    </source>
</evidence>
<keyword evidence="7 16" id="KW-0812">Transmembrane</keyword>
<feature type="domain" description="PAC" evidence="21">
    <location>
        <begin position="779"/>
        <end position="831"/>
    </location>
</feature>
<evidence type="ECO:0000256" key="10">
    <source>
        <dbReference type="ARBA" id="ARBA00022840"/>
    </source>
</evidence>
<dbReference type="CDD" id="cd17580">
    <property type="entry name" value="REC_2_DhkD-like"/>
    <property type="match status" value="1"/>
</dbReference>
<feature type="domain" description="Phytochrome chromophore attachment site" evidence="17">
    <location>
        <begin position="495"/>
        <end position="547"/>
    </location>
</feature>
<dbReference type="Gene3D" id="3.30.450.20">
    <property type="entry name" value="PAS domain"/>
    <property type="match status" value="6"/>
</dbReference>
<keyword evidence="10" id="KW-0067">ATP-binding</keyword>
<evidence type="ECO:0000256" key="6">
    <source>
        <dbReference type="ARBA" id="ARBA00022679"/>
    </source>
</evidence>
<feature type="domain" description="PAS" evidence="20">
    <location>
        <begin position="961"/>
        <end position="1032"/>
    </location>
</feature>
<dbReference type="Pfam" id="PF01590">
    <property type="entry name" value="GAF"/>
    <property type="match status" value="1"/>
</dbReference>
<dbReference type="PROSITE" id="PS50109">
    <property type="entry name" value="HIS_KIN"/>
    <property type="match status" value="1"/>
</dbReference>
<feature type="domain" description="Histidine kinase" evidence="18">
    <location>
        <begin position="1112"/>
        <end position="1330"/>
    </location>
</feature>
<dbReference type="GO" id="GO:0005524">
    <property type="term" value="F:ATP binding"/>
    <property type="evidence" value="ECO:0007669"/>
    <property type="project" value="UniProtKB-KW"/>
</dbReference>
<evidence type="ECO:0000313" key="22">
    <source>
        <dbReference type="EMBL" id="ACK71245.1"/>
    </source>
</evidence>
<dbReference type="InterPro" id="IPR036890">
    <property type="entry name" value="HATPase_C_sf"/>
</dbReference>
<dbReference type="SUPFAM" id="SSF52172">
    <property type="entry name" value="CheY-like"/>
    <property type="match status" value="1"/>
</dbReference>
<feature type="domain" description="PAC" evidence="21">
    <location>
        <begin position="1035"/>
        <end position="1087"/>
    </location>
</feature>
<feature type="modified residue" description="4-aspartylphosphate" evidence="15">
    <location>
        <position position="1406"/>
    </location>
</feature>
<dbReference type="Pfam" id="PF00072">
    <property type="entry name" value="Response_reg"/>
    <property type="match status" value="1"/>
</dbReference>
<dbReference type="InterPro" id="IPR000700">
    <property type="entry name" value="PAS-assoc_C"/>
</dbReference>
<evidence type="ECO:0000256" key="1">
    <source>
        <dbReference type="ARBA" id="ARBA00000085"/>
    </source>
</evidence>
<comment type="catalytic activity">
    <reaction evidence="1">
        <text>ATP + protein L-histidine = ADP + protein N-phospho-L-histidine.</text>
        <dbReference type="EC" id="2.7.13.3"/>
    </reaction>
</comment>
<evidence type="ECO:0000256" key="15">
    <source>
        <dbReference type="PROSITE-ProRule" id="PRU00169"/>
    </source>
</evidence>
<dbReference type="eggNOG" id="COG2205">
    <property type="taxonomic scope" value="Bacteria"/>
</dbReference>
<comment type="subcellular location">
    <subcellularLocation>
        <location evidence="2">Membrane</location>
        <topology evidence="2">Multi-pass membrane protein</topology>
    </subcellularLocation>
</comment>
<evidence type="ECO:0000256" key="5">
    <source>
        <dbReference type="ARBA" id="ARBA00022553"/>
    </source>
</evidence>
<accession>B7K8P7</accession>
<dbReference type="HOGENOM" id="CLU_000445_114_15_3"/>
<dbReference type="InterPro" id="IPR001789">
    <property type="entry name" value="Sig_transdc_resp-reg_receiver"/>
</dbReference>
<dbReference type="Pfam" id="PF08448">
    <property type="entry name" value="PAS_4"/>
    <property type="match status" value="3"/>
</dbReference>
<evidence type="ECO:0000259" key="18">
    <source>
        <dbReference type="PROSITE" id="PS50109"/>
    </source>
</evidence>
<dbReference type="PRINTS" id="PR00344">
    <property type="entry name" value="BCTRLSENSOR"/>
</dbReference>
<evidence type="ECO:0000256" key="13">
    <source>
        <dbReference type="ARBA" id="ARBA00023136"/>
    </source>
</evidence>
<keyword evidence="8" id="KW-0547">Nucleotide-binding</keyword>
<dbReference type="Pfam" id="PF00512">
    <property type="entry name" value="HisKA"/>
    <property type="match status" value="1"/>
</dbReference>
<feature type="domain" description="PAC" evidence="21">
    <location>
        <begin position="652"/>
        <end position="704"/>
    </location>
</feature>
<dbReference type="Pfam" id="PF13426">
    <property type="entry name" value="PAS_9"/>
    <property type="match status" value="1"/>
</dbReference>
<reference evidence="23" key="1">
    <citation type="journal article" date="2011" name="MBio">
        <title>Novel metabolic attributes of the genus Cyanothece, comprising a group of unicellular nitrogen-fixing Cyanobacteria.</title>
        <authorList>
            <person name="Bandyopadhyay A."/>
            <person name="Elvitigala T."/>
            <person name="Welsh E."/>
            <person name="Stockel J."/>
            <person name="Liberton M."/>
            <person name="Min H."/>
            <person name="Sherman L.A."/>
            <person name="Pakrasi H.B."/>
        </authorList>
    </citation>
    <scope>NUCLEOTIDE SEQUENCE [LARGE SCALE GENOMIC DNA]</scope>
    <source>
        <strain evidence="23">PCC 7424</strain>
    </source>
</reference>
<dbReference type="InterPro" id="IPR004358">
    <property type="entry name" value="Sig_transdc_His_kin-like_C"/>
</dbReference>
<name>B7K8P7_GLOC7</name>
<dbReference type="OrthoDB" id="5555607at2"/>
<dbReference type="SUPFAM" id="SSF55785">
    <property type="entry name" value="PYP-like sensor domain (PAS domain)"/>
    <property type="match status" value="6"/>
</dbReference>
<evidence type="ECO:0000259" key="21">
    <source>
        <dbReference type="PROSITE" id="PS50113"/>
    </source>
</evidence>
<dbReference type="Gene3D" id="1.10.287.130">
    <property type="match status" value="1"/>
</dbReference>
<dbReference type="SMART" id="SM00387">
    <property type="entry name" value="HATPase_c"/>
    <property type="match status" value="1"/>
</dbReference>
<protein>
    <recommendedName>
        <fullName evidence="14">Circadian input-output histidine kinase CikA</fullName>
        <ecNumber evidence="4">2.7.13.3</ecNumber>
    </recommendedName>
</protein>
<evidence type="ECO:0000256" key="4">
    <source>
        <dbReference type="ARBA" id="ARBA00012438"/>
    </source>
</evidence>
<dbReference type="InterPro" id="IPR011006">
    <property type="entry name" value="CheY-like_superfamily"/>
</dbReference>
<keyword evidence="6 22" id="KW-0808">Transferase</keyword>
<organism evidence="22 23">
    <name type="scientific">Gloeothece citriformis (strain PCC 7424)</name>
    <name type="common">Cyanothece sp. (strain PCC 7424)</name>
    <dbReference type="NCBI Taxonomy" id="65393"/>
    <lineage>
        <taxon>Bacteria</taxon>
        <taxon>Bacillati</taxon>
        <taxon>Cyanobacteriota</taxon>
        <taxon>Cyanophyceae</taxon>
        <taxon>Oscillatoriophycideae</taxon>
        <taxon>Chroococcales</taxon>
        <taxon>Aphanothecaceae</taxon>
        <taxon>Gloeothece</taxon>
        <taxon>Gloeothece citriformis</taxon>
    </lineage>
</organism>
<keyword evidence="12" id="KW-0902">Two-component regulatory system</keyword>
<dbReference type="STRING" id="65393.PCC7424_2839"/>
<dbReference type="SMART" id="SM00065">
    <property type="entry name" value="GAF"/>
    <property type="match status" value="1"/>
</dbReference>
<dbReference type="Pfam" id="PF13493">
    <property type="entry name" value="DUF4118"/>
    <property type="match status" value="1"/>
</dbReference>
<dbReference type="CDD" id="cd00082">
    <property type="entry name" value="HisKA"/>
    <property type="match status" value="1"/>
</dbReference>
<feature type="domain" description="Response regulatory" evidence="19">
    <location>
        <begin position="1357"/>
        <end position="1475"/>
    </location>
</feature>
<feature type="domain" description="PAS" evidence="20">
    <location>
        <begin position="705"/>
        <end position="776"/>
    </location>
</feature>
<gene>
    <name evidence="22" type="ordered locus">PCC7424_2839</name>
</gene>
<dbReference type="PROSITE" id="PS50046">
    <property type="entry name" value="PHYTOCHROME_2"/>
    <property type="match status" value="1"/>
</dbReference>
<evidence type="ECO:0000256" key="16">
    <source>
        <dbReference type="SAM" id="Phobius"/>
    </source>
</evidence>
<dbReference type="SUPFAM" id="SSF55781">
    <property type="entry name" value="GAF domain-like"/>
    <property type="match status" value="1"/>
</dbReference>
<keyword evidence="13 16" id="KW-0472">Membrane</keyword>
<dbReference type="PANTHER" id="PTHR43547:SF2">
    <property type="entry name" value="HYBRID SIGNAL TRANSDUCTION HISTIDINE KINASE C"/>
    <property type="match status" value="1"/>
</dbReference>
<dbReference type="KEGG" id="cyc:PCC7424_2839"/>
<proteinExistence type="inferred from homology"/>
<dbReference type="Pfam" id="PF02518">
    <property type="entry name" value="HATPase_c"/>
    <property type="match status" value="1"/>
</dbReference>
<feature type="transmembrane region" description="Helical" evidence="16">
    <location>
        <begin position="12"/>
        <end position="31"/>
    </location>
</feature>
<dbReference type="SMART" id="SM00448">
    <property type="entry name" value="REC"/>
    <property type="match status" value="1"/>
</dbReference>
<keyword evidence="23" id="KW-1185">Reference proteome</keyword>
<dbReference type="Gene3D" id="3.30.565.10">
    <property type="entry name" value="Histidine kinase-like ATPase, C-terminal domain"/>
    <property type="match status" value="1"/>
</dbReference>
<dbReference type="InterPro" id="IPR003018">
    <property type="entry name" value="GAF"/>
</dbReference>
<dbReference type="InterPro" id="IPR038318">
    <property type="entry name" value="KdpD_sf"/>
</dbReference>
<dbReference type="InterPro" id="IPR029016">
    <property type="entry name" value="GAF-like_dom_sf"/>
</dbReference>
<dbReference type="SMART" id="SM00086">
    <property type="entry name" value="PAC"/>
    <property type="match status" value="3"/>
</dbReference>
<dbReference type="CDD" id="cd16922">
    <property type="entry name" value="HATPase_EvgS-ArcB-TorS-like"/>
    <property type="match status" value="1"/>
</dbReference>
<dbReference type="GO" id="GO:0000155">
    <property type="term" value="F:phosphorelay sensor kinase activity"/>
    <property type="evidence" value="ECO:0007669"/>
    <property type="project" value="InterPro"/>
</dbReference>
<keyword evidence="11 16" id="KW-1133">Transmembrane helix</keyword>
<dbReference type="InterPro" id="IPR003661">
    <property type="entry name" value="HisK_dim/P_dom"/>
</dbReference>
<evidence type="ECO:0000256" key="12">
    <source>
        <dbReference type="ARBA" id="ARBA00023012"/>
    </source>
</evidence>
<dbReference type="SUPFAM" id="SSF47384">
    <property type="entry name" value="Homodimeric domain of signal transducing histidine kinase"/>
    <property type="match status" value="1"/>
</dbReference>
<evidence type="ECO:0000256" key="9">
    <source>
        <dbReference type="ARBA" id="ARBA00022777"/>
    </source>
</evidence>
<dbReference type="InterPro" id="IPR013656">
    <property type="entry name" value="PAS_4"/>
</dbReference>
<dbReference type="EC" id="2.7.13.3" evidence="4"/>
<dbReference type="Gene3D" id="2.10.70.100">
    <property type="match status" value="2"/>
</dbReference>
<evidence type="ECO:0000259" key="17">
    <source>
        <dbReference type="PROSITE" id="PS50046"/>
    </source>
</evidence>
<dbReference type="RefSeq" id="WP_015954845.1">
    <property type="nucleotide sequence ID" value="NC_011729.1"/>
</dbReference>
<dbReference type="FunFam" id="3.30.565.10:FF:000010">
    <property type="entry name" value="Sensor histidine kinase RcsC"/>
    <property type="match status" value="1"/>
</dbReference>
<dbReference type="InterPro" id="IPR001610">
    <property type="entry name" value="PAC"/>
</dbReference>
<dbReference type="SUPFAM" id="SSF55874">
    <property type="entry name" value="ATPase domain of HSP90 chaperone/DNA topoisomerase II/histidine kinase"/>
    <property type="match status" value="1"/>
</dbReference>
<dbReference type="PROSITE" id="PS50110">
    <property type="entry name" value="RESPONSE_REGULATORY"/>
    <property type="match status" value="1"/>
</dbReference>
<dbReference type="Gene3D" id="1.20.120.620">
    <property type="entry name" value="Backbone structure of the membrane domain of e. Coli histidine kinase receptor kdpd"/>
    <property type="match status" value="1"/>
</dbReference>
<evidence type="ECO:0000313" key="23">
    <source>
        <dbReference type="Proteomes" id="UP000002384"/>
    </source>
</evidence>
<feature type="transmembrane region" description="Helical" evidence="16">
    <location>
        <begin position="62"/>
        <end position="81"/>
    </location>
</feature>
<dbReference type="InterPro" id="IPR000014">
    <property type="entry name" value="PAS"/>
</dbReference>
<dbReference type="NCBIfam" id="TIGR00229">
    <property type="entry name" value="sensory_box"/>
    <property type="match status" value="5"/>
</dbReference>
<evidence type="ECO:0000256" key="8">
    <source>
        <dbReference type="ARBA" id="ARBA00022741"/>
    </source>
</evidence>
<dbReference type="Gene3D" id="3.40.50.2300">
    <property type="match status" value="1"/>
</dbReference>
<evidence type="ECO:0000256" key="14">
    <source>
        <dbReference type="ARBA" id="ARBA00074306"/>
    </source>
</evidence>
<dbReference type="Pfam" id="PF08447">
    <property type="entry name" value="PAS_3"/>
    <property type="match status" value="2"/>
</dbReference>
<evidence type="ECO:0000256" key="7">
    <source>
        <dbReference type="ARBA" id="ARBA00022692"/>
    </source>
</evidence>
<dbReference type="PROSITE" id="PS50113">
    <property type="entry name" value="PAC"/>
    <property type="match status" value="3"/>
</dbReference>
<dbReference type="eggNOG" id="COG0784">
    <property type="taxonomic scope" value="Bacteria"/>
</dbReference>
<dbReference type="SMART" id="SM00388">
    <property type="entry name" value="HisKA"/>
    <property type="match status" value="1"/>
</dbReference>